<evidence type="ECO:0000259" key="1">
    <source>
        <dbReference type="Pfam" id="PF02954"/>
    </source>
</evidence>
<evidence type="ECO:0000313" key="3">
    <source>
        <dbReference type="Proteomes" id="UP000254033"/>
    </source>
</evidence>
<dbReference type="AlphaFoldDB" id="A0A378IR27"/>
<keyword evidence="2" id="KW-0238">DNA-binding</keyword>
<sequence>MEVLETNKASTLSAAVTSLINTHLESMGKQRVENLYALVMEAIEPPLFKAVLEHSHYNQSKAAKRLGLSRGTFRTRLATYFGDAYVGKRSQVDDDDTL</sequence>
<protein>
    <submittedName>
        <fullName evidence="2">Global DNA-binding transcriptional dual regulator</fullName>
    </submittedName>
</protein>
<name>A0A378IR27_9GAMM</name>
<dbReference type="InterPro" id="IPR050207">
    <property type="entry name" value="Trans_regulatory_Fis"/>
</dbReference>
<dbReference type="GO" id="GO:0043565">
    <property type="term" value="F:sequence-specific DNA binding"/>
    <property type="evidence" value="ECO:0007669"/>
    <property type="project" value="InterPro"/>
</dbReference>
<dbReference type="InterPro" id="IPR009057">
    <property type="entry name" value="Homeodomain-like_sf"/>
</dbReference>
<gene>
    <name evidence="2" type="primary">fis_1</name>
    <name evidence="2" type="ORF">NCTC11978_00474</name>
</gene>
<dbReference type="Pfam" id="PF02954">
    <property type="entry name" value="HTH_8"/>
    <property type="match status" value="1"/>
</dbReference>
<dbReference type="PRINTS" id="PR01590">
    <property type="entry name" value="HTHFIS"/>
</dbReference>
<dbReference type="Proteomes" id="UP000254033">
    <property type="component" value="Unassembled WGS sequence"/>
</dbReference>
<dbReference type="SUPFAM" id="SSF46689">
    <property type="entry name" value="Homeodomain-like"/>
    <property type="match status" value="1"/>
</dbReference>
<feature type="domain" description="DNA binding HTH" evidence="1">
    <location>
        <begin position="40"/>
        <end position="80"/>
    </location>
</feature>
<accession>A0A378IR27</accession>
<dbReference type="PANTHER" id="PTHR47918:SF1">
    <property type="entry name" value="DNA-BINDING PROTEIN FIS"/>
    <property type="match status" value="1"/>
</dbReference>
<reference evidence="2 3" key="1">
    <citation type="submission" date="2018-06" db="EMBL/GenBank/DDBJ databases">
        <authorList>
            <consortium name="Pathogen Informatics"/>
            <person name="Doyle S."/>
        </authorList>
    </citation>
    <scope>NUCLEOTIDE SEQUENCE [LARGE SCALE GENOMIC DNA]</scope>
    <source>
        <strain evidence="2 3">NCTC11978</strain>
    </source>
</reference>
<evidence type="ECO:0000313" key="2">
    <source>
        <dbReference type="EMBL" id="STX37312.1"/>
    </source>
</evidence>
<dbReference type="Gene3D" id="1.10.10.60">
    <property type="entry name" value="Homeodomain-like"/>
    <property type="match status" value="1"/>
</dbReference>
<dbReference type="InterPro" id="IPR002197">
    <property type="entry name" value="HTH_Fis"/>
</dbReference>
<dbReference type="RefSeq" id="WP_181874825.1">
    <property type="nucleotide sequence ID" value="NZ_UGNY01000001.1"/>
</dbReference>
<dbReference type="EMBL" id="UGNY01000001">
    <property type="protein sequence ID" value="STX37312.1"/>
    <property type="molecule type" value="Genomic_DNA"/>
</dbReference>
<proteinExistence type="predicted"/>
<dbReference type="PANTHER" id="PTHR47918">
    <property type="entry name" value="DNA-BINDING PROTEIN FIS"/>
    <property type="match status" value="1"/>
</dbReference>
<organism evidence="2 3">
    <name type="scientific">Legionella feeleii</name>
    <dbReference type="NCBI Taxonomy" id="453"/>
    <lineage>
        <taxon>Bacteria</taxon>
        <taxon>Pseudomonadati</taxon>
        <taxon>Pseudomonadota</taxon>
        <taxon>Gammaproteobacteria</taxon>
        <taxon>Legionellales</taxon>
        <taxon>Legionellaceae</taxon>
        <taxon>Legionella</taxon>
    </lineage>
</organism>